<dbReference type="Proteomes" id="UP000008066">
    <property type="component" value="Unassembled WGS sequence"/>
</dbReference>
<feature type="region of interest" description="Disordered" evidence="1">
    <location>
        <begin position="168"/>
        <end position="203"/>
    </location>
</feature>
<proteinExistence type="predicted"/>
<dbReference type="KEGG" id="cthr:CTHT_0057990"/>
<feature type="region of interest" description="Disordered" evidence="1">
    <location>
        <begin position="225"/>
        <end position="244"/>
    </location>
</feature>
<dbReference type="STRING" id="759272.G0SCP8"/>
<reference evidence="2 3" key="1">
    <citation type="journal article" date="2011" name="Cell">
        <title>Insight into structure and assembly of the nuclear pore complex by utilizing the genome of a eukaryotic thermophile.</title>
        <authorList>
            <person name="Amlacher S."/>
            <person name="Sarges P."/>
            <person name="Flemming D."/>
            <person name="van Noort V."/>
            <person name="Kunze R."/>
            <person name="Devos D.P."/>
            <person name="Arumugam M."/>
            <person name="Bork P."/>
            <person name="Hurt E."/>
        </authorList>
    </citation>
    <scope>NUCLEOTIDE SEQUENCE [LARGE SCALE GENOMIC DNA]</scope>
    <source>
        <strain evidence="3">DSM 1495 / CBS 144.50 / IMI 039719</strain>
    </source>
</reference>
<dbReference type="eggNOG" id="ENOG502SZCW">
    <property type="taxonomic scope" value="Eukaryota"/>
</dbReference>
<dbReference type="EMBL" id="GL988045">
    <property type="protein sequence ID" value="EGS19174.1"/>
    <property type="molecule type" value="Genomic_DNA"/>
</dbReference>
<dbReference type="OrthoDB" id="5234791at2759"/>
<accession>G0SCP8</accession>
<dbReference type="HOGENOM" id="CLU_924386_0_0_1"/>
<feature type="compositionally biased region" description="Low complexity" evidence="1">
    <location>
        <begin position="235"/>
        <end position="244"/>
    </location>
</feature>
<organism evidence="3">
    <name type="scientific">Chaetomium thermophilum (strain DSM 1495 / CBS 144.50 / IMI 039719)</name>
    <name type="common">Thermochaetoides thermophila</name>
    <dbReference type="NCBI Taxonomy" id="759272"/>
    <lineage>
        <taxon>Eukaryota</taxon>
        <taxon>Fungi</taxon>
        <taxon>Dikarya</taxon>
        <taxon>Ascomycota</taxon>
        <taxon>Pezizomycotina</taxon>
        <taxon>Sordariomycetes</taxon>
        <taxon>Sordariomycetidae</taxon>
        <taxon>Sordariales</taxon>
        <taxon>Chaetomiaceae</taxon>
        <taxon>Thermochaetoides</taxon>
    </lineage>
</organism>
<evidence type="ECO:0000313" key="2">
    <source>
        <dbReference type="EMBL" id="EGS19174.1"/>
    </source>
</evidence>
<dbReference type="RefSeq" id="XP_006696119.1">
    <property type="nucleotide sequence ID" value="XM_006696056.1"/>
</dbReference>
<feature type="compositionally biased region" description="Basic residues" evidence="1">
    <location>
        <begin position="225"/>
        <end position="234"/>
    </location>
</feature>
<evidence type="ECO:0008006" key="4">
    <source>
        <dbReference type="Google" id="ProtNLM"/>
    </source>
</evidence>
<feature type="region of interest" description="Disordered" evidence="1">
    <location>
        <begin position="1"/>
        <end position="20"/>
    </location>
</feature>
<sequence>MMSAVSDNVNDVPVTPQGPSVPQASEDFLQNLIATVSIANQFTTEASKVAYASSRLEGKAMQWFQPTLTDYVEHDHDERLPLTRKIFTSFEASAEKSPRYSETLTGSFAPKGDWGGSDRPKGLIRLFYGGLKEEVKDEIYKMDQPETLVEYIKMVVWIDNRLYERRQQKRQEKTGAGKQTTIYGKESKKMTSRSTATGTHAGPMDIDAAQKAKTELVCYHCGQKGHNRKTRKAPKNPWKPAPKNGSAIVEAEEAAEIHAVERAESTRLQFRKWEYDDNEKTGASTAKDVLYSSFLKSGNGH</sequence>
<gene>
    <name evidence="2" type="ORF">CTHT_0057990</name>
</gene>
<name>G0SCP8_CHATD</name>
<dbReference type="GeneID" id="18259837"/>
<evidence type="ECO:0000313" key="3">
    <source>
        <dbReference type="Proteomes" id="UP000008066"/>
    </source>
</evidence>
<keyword evidence="3" id="KW-1185">Reference proteome</keyword>
<evidence type="ECO:0000256" key="1">
    <source>
        <dbReference type="SAM" id="MobiDB-lite"/>
    </source>
</evidence>
<protein>
    <recommendedName>
        <fullName evidence="4">CCHC-type domain-containing protein</fullName>
    </recommendedName>
</protein>
<dbReference type="AlphaFoldDB" id="G0SCP8"/>